<dbReference type="EMBL" id="JBAWTH010000044">
    <property type="protein sequence ID" value="KAL2283147.1"/>
    <property type="molecule type" value="Genomic_DNA"/>
</dbReference>
<keyword evidence="3 5" id="KW-1133">Transmembrane helix</keyword>
<evidence type="ECO:0000256" key="2">
    <source>
        <dbReference type="ARBA" id="ARBA00022692"/>
    </source>
</evidence>
<dbReference type="Pfam" id="PF01544">
    <property type="entry name" value="CorA"/>
    <property type="match status" value="1"/>
</dbReference>
<protein>
    <recommendedName>
        <fullName evidence="8">Mg2+ transporter protein, CorA-like/Zinc transport protein ZntB</fullName>
    </recommendedName>
</protein>
<reference evidence="6 7" key="1">
    <citation type="submission" date="2024-03" db="EMBL/GenBank/DDBJ databases">
        <title>A high-quality draft genome sequence of Diaporthe vaccinii, a causative agent of upright dieback and viscid rot disease in cranberry plants.</title>
        <authorList>
            <person name="Sarrasin M."/>
            <person name="Lang B.F."/>
            <person name="Burger G."/>
        </authorList>
    </citation>
    <scope>NUCLEOTIDE SEQUENCE [LARGE SCALE GENOMIC DNA]</scope>
    <source>
        <strain evidence="6 7">IS7</strain>
    </source>
</reference>
<evidence type="ECO:0000313" key="7">
    <source>
        <dbReference type="Proteomes" id="UP001600888"/>
    </source>
</evidence>
<dbReference type="Gene3D" id="1.20.58.340">
    <property type="entry name" value="Magnesium transport protein CorA, transmembrane region"/>
    <property type="match status" value="1"/>
</dbReference>
<dbReference type="Proteomes" id="UP001600888">
    <property type="component" value="Unassembled WGS sequence"/>
</dbReference>
<accession>A0ABR4EL24</accession>
<keyword evidence="2 5" id="KW-0812">Transmembrane</keyword>
<keyword evidence="4 5" id="KW-0472">Membrane</keyword>
<evidence type="ECO:0008006" key="8">
    <source>
        <dbReference type="Google" id="ProtNLM"/>
    </source>
</evidence>
<evidence type="ECO:0000313" key="6">
    <source>
        <dbReference type="EMBL" id="KAL2283147.1"/>
    </source>
</evidence>
<comment type="caution">
    <text evidence="6">The sequence shown here is derived from an EMBL/GenBank/DDBJ whole genome shotgun (WGS) entry which is preliminary data.</text>
</comment>
<name>A0ABR4EL24_9PEZI</name>
<evidence type="ECO:0000256" key="1">
    <source>
        <dbReference type="ARBA" id="ARBA00004141"/>
    </source>
</evidence>
<sequence>MQPAMDEKFFERQLESCRTKAEDVSWLEILNYSDPQISTAEHLSGLRSTDAFMSFLKREPPFASRELADGVSLKDGIRLILQTKAKDPEAFSPGVLSLDASYYRSLIREFRLSYRCLDSSSAVGPCFWWAHVGDHLQLIFRKSDVEWKGTSRGREMLLSYSFVTDITSGYAKAVEEMKFKEVLDDLVLCGRPVSHPLLLPVLVLCHELSSKNDQKQRALRTELRTLDDALISRYSVTPAPHYGPEIDPELDNISKRIAVCQTEVLQKRPQAWQNVVNNVRRAAAYYWDHTPADKKSPELIDLHDTLMNRLDFLDVKLQGIENHAHVTLERLGVLREVVHNIITQRESRLNFEIAVQQKRLVNSSGRESASMKTLTMIGSFFLPGTFISSIFSMPFFDFSNDLNGHVSRSLWIYFVLSAPLTVIVFGLWLMFDMTARRKDDREAEDDSDEAKIAGRLEARIMRKISMKTGIRVAGTGEFPGA</sequence>
<dbReference type="SUPFAM" id="SSF144083">
    <property type="entry name" value="Magnesium transport protein CorA, transmembrane region"/>
    <property type="match status" value="1"/>
</dbReference>
<evidence type="ECO:0000256" key="3">
    <source>
        <dbReference type="ARBA" id="ARBA00022989"/>
    </source>
</evidence>
<keyword evidence="7" id="KW-1185">Reference proteome</keyword>
<proteinExistence type="predicted"/>
<organism evidence="6 7">
    <name type="scientific">Diaporthe vaccinii</name>
    <dbReference type="NCBI Taxonomy" id="105482"/>
    <lineage>
        <taxon>Eukaryota</taxon>
        <taxon>Fungi</taxon>
        <taxon>Dikarya</taxon>
        <taxon>Ascomycota</taxon>
        <taxon>Pezizomycotina</taxon>
        <taxon>Sordariomycetes</taxon>
        <taxon>Sordariomycetidae</taxon>
        <taxon>Diaporthales</taxon>
        <taxon>Diaporthaceae</taxon>
        <taxon>Diaporthe</taxon>
        <taxon>Diaporthe eres species complex</taxon>
    </lineage>
</organism>
<dbReference type="InterPro" id="IPR002523">
    <property type="entry name" value="MgTranspt_CorA/ZnTranspt_ZntB"/>
</dbReference>
<comment type="subcellular location">
    <subcellularLocation>
        <location evidence="1">Membrane</location>
        <topology evidence="1">Multi-pass membrane protein</topology>
    </subcellularLocation>
</comment>
<feature type="transmembrane region" description="Helical" evidence="5">
    <location>
        <begin position="373"/>
        <end position="391"/>
    </location>
</feature>
<evidence type="ECO:0000256" key="4">
    <source>
        <dbReference type="ARBA" id="ARBA00023136"/>
    </source>
</evidence>
<gene>
    <name evidence="6" type="ORF">FJTKL_10049</name>
</gene>
<feature type="transmembrane region" description="Helical" evidence="5">
    <location>
        <begin position="411"/>
        <end position="431"/>
    </location>
</feature>
<dbReference type="InterPro" id="IPR045863">
    <property type="entry name" value="CorA_TM1_TM2"/>
</dbReference>
<evidence type="ECO:0000256" key="5">
    <source>
        <dbReference type="SAM" id="Phobius"/>
    </source>
</evidence>